<feature type="chain" id="PRO_5041288744" description="BTB domain-containing protein" evidence="1">
    <location>
        <begin position="17"/>
        <end position="387"/>
    </location>
</feature>
<evidence type="ECO:0000313" key="3">
    <source>
        <dbReference type="Proteomes" id="UP001175000"/>
    </source>
</evidence>
<evidence type="ECO:0000256" key="1">
    <source>
        <dbReference type="SAM" id="SignalP"/>
    </source>
</evidence>
<proteinExistence type="predicted"/>
<feature type="signal peptide" evidence="1">
    <location>
        <begin position="1"/>
        <end position="16"/>
    </location>
</feature>
<accession>A0AA40C4R0</accession>
<reference evidence="2" key="1">
    <citation type="submission" date="2023-06" db="EMBL/GenBank/DDBJ databases">
        <title>Genome-scale phylogeny and comparative genomics of the fungal order Sordariales.</title>
        <authorList>
            <consortium name="Lawrence Berkeley National Laboratory"/>
            <person name="Hensen N."/>
            <person name="Bonometti L."/>
            <person name="Westerberg I."/>
            <person name="Brannstrom I.O."/>
            <person name="Guillou S."/>
            <person name="Cros-Aarteil S."/>
            <person name="Calhoun S."/>
            <person name="Haridas S."/>
            <person name="Kuo A."/>
            <person name="Mondo S."/>
            <person name="Pangilinan J."/>
            <person name="Riley R."/>
            <person name="Labutti K."/>
            <person name="Andreopoulos B."/>
            <person name="Lipzen A."/>
            <person name="Chen C."/>
            <person name="Yanf M."/>
            <person name="Daum C."/>
            <person name="Ng V."/>
            <person name="Clum A."/>
            <person name="Steindorff A."/>
            <person name="Ohm R."/>
            <person name="Martin F."/>
            <person name="Silar P."/>
            <person name="Natvig D."/>
            <person name="Lalanne C."/>
            <person name="Gautier V."/>
            <person name="Ament-Velasquez S.L."/>
            <person name="Kruys A."/>
            <person name="Hutchinson M.I."/>
            <person name="Powell A.J."/>
            <person name="Barry K."/>
            <person name="Miller A.N."/>
            <person name="Grigoriev I.V."/>
            <person name="Debuchy R."/>
            <person name="Gladieux P."/>
            <person name="Thoren M.H."/>
            <person name="Johannesson H."/>
        </authorList>
    </citation>
    <scope>NUCLEOTIDE SEQUENCE</scope>
    <source>
        <strain evidence="2">CBS 606.72</strain>
    </source>
</reference>
<protein>
    <recommendedName>
        <fullName evidence="4">BTB domain-containing protein</fullName>
    </recommendedName>
</protein>
<sequence length="387" mass="41802">MDSIWVLLIPLPCTKGGQVYDVDPEADTVIIVPPGTEPFAPWDPKSDQIQNGSKNALSQSGVRINVSSRHLTLASGIFRRKLNHFSRNTSVQPDGRIHLYTSQRFDPRAAAIVMNAVHAKGFKMPKAVDLETLAQIAFFADTFGLLEAVSVYVELWALKLQGQFPEIYNRDLILWIYISHVFRLDEPFKAATRIAAIYSDGPIRNLGLPLQHGVVAAIDVRRQELVARSLSTVYGILDSLSGGAATCDESHCDSLLLGTLIKLLSKKGILWPRPAKPFTGVSYTAIIDDMARLSQHLGGRAAKAVNGVNGTTKHHANGTNGVHVNGVNGVHKPLTKTSKGQGGEVHLSGTHPGKPAVHHCGAMRLVAGFGQLDALADEVEGVELETV</sequence>
<evidence type="ECO:0008006" key="4">
    <source>
        <dbReference type="Google" id="ProtNLM"/>
    </source>
</evidence>
<comment type="caution">
    <text evidence="2">The sequence shown here is derived from an EMBL/GenBank/DDBJ whole genome shotgun (WGS) entry which is preliminary data.</text>
</comment>
<evidence type="ECO:0000313" key="2">
    <source>
        <dbReference type="EMBL" id="KAK0624293.1"/>
    </source>
</evidence>
<dbReference type="AlphaFoldDB" id="A0AA40C4R0"/>
<keyword evidence="1" id="KW-0732">Signal</keyword>
<dbReference type="EMBL" id="JAULSU010000003">
    <property type="protein sequence ID" value="KAK0624293.1"/>
    <property type="molecule type" value="Genomic_DNA"/>
</dbReference>
<keyword evidence="3" id="KW-1185">Reference proteome</keyword>
<dbReference type="Proteomes" id="UP001175000">
    <property type="component" value="Unassembled WGS sequence"/>
</dbReference>
<gene>
    <name evidence="2" type="ORF">B0T14DRAFT_429010</name>
</gene>
<organism evidence="2 3">
    <name type="scientific">Immersiella caudata</name>
    <dbReference type="NCBI Taxonomy" id="314043"/>
    <lineage>
        <taxon>Eukaryota</taxon>
        <taxon>Fungi</taxon>
        <taxon>Dikarya</taxon>
        <taxon>Ascomycota</taxon>
        <taxon>Pezizomycotina</taxon>
        <taxon>Sordariomycetes</taxon>
        <taxon>Sordariomycetidae</taxon>
        <taxon>Sordariales</taxon>
        <taxon>Lasiosphaeriaceae</taxon>
        <taxon>Immersiella</taxon>
    </lineage>
</organism>
<name>A0AA40C4R0_9PEZI</name>